<keyword evidence="9 15" id="KW-0547">Nucleotide-binding</keyword>
<keyword evidence="6 16" id="KW-0812">Transmembrane</keyword>
<dbReference type="Gene3D" id="3.30.200.20">
    <property type="entry name" value="Phosphorylase Kinase, domain 1"/>
    <property type="match status" value="1"/>
</dbReference>
<name>A0ABC8K4L6_ERUVS</name>
<gene>
    <name evidence="19" type="ORF">ERUC_LOCUS19037</name>
</gene>
<dbReference type="InterPro" id="IPR000719">
    <property type="entry name" value="Prot_kinase_dom"/>
</dbReference>
<dbReference type="GO" id="GO:0005524">
    <property type="term" value="F:ATP binding"/>
    <property type="evidence" value="ECO:0007669"/>
    <property type="project" value="UniProtKB-UniRule"/>
</dbReference>
<evidence type="ECO:0000313" key="19">
    <source>
        <dbReference type="EMBL" id="CAH8353282.1"/>
    </source>
</evidence>
<dbReference type="SUPFAM" id="SSF56112">
    <property type="entry name" value="Protein kinase-like (PK-like)"/>
    <property type="match status" value="1"/>
</dbReference>
<dbReference type="InterPro" id="IPR024788">
    <property type="entry name" value="Malectin-like_Carb-bd_dom"/>
</dbReference>
<evidence type="ECO:0000256" key="17">
    <source>
        <dbReference type="SAM" id="SignalP"/>
    </source>
</evidence>
<protein>
    <recommendedName>
        <fullName evidence="18">Protein kinase domain-containing protein</fullName>
    </recommendedName>
</protein>
<dbReference type="PROSITE" id="PS00108">
    <property type="entry name" value="PROTEIN_KINASE_ST"/>
    <property type="match status" value="1"/>
</dbReference>
<keyword evidence="8" id="KW-0677">Repeat</keyword>
<evidence type="ECO:0000256" key="5">
    <source>
        <dbReference type="ARBA" id="ARBA00022679"/>
    </source>
</evidence>
<dbReference type="GO" id="GO:0004674">
    <property type="term" value="F:protein serine/threonine kinase activity"/>
    <property type="evidence" value="ECO:0007669"/>
    <property type="project" value="UniProtKB-KW"/>
</dbReference>
<keyword evidence="5" id="KW-0808">Transferase</keyword>
<proteinExistence type="predicted"/>
<sequence>MKYLNNFLLPLVIAFAILQSVQAQDQSGFVSLDCGLINKNATYTEKTTNITYTSDTDYIDSGSVGRINDSYKTLLQQQTWTLRTFPEGQRNCYNFNLTTNRKYLIRGSFVYGNYDGLNQIPEFDLHIGPNKWTSVILDGVANASIYEMIHVLPQDRLQVCLVKTGQTTPFISSLELRPLNNNTYVTQSGSLMSFARIYFPQTPSYLRYDEDIHDRVWVPYSESETQSISTNLPVDTSSNSYDVPQLVANSAIIPAKPTDPLNIWWDLGDAKKESYIYMHFAEIQNLGYNEIREFNITYNGDQVWETFFRPGKLNITTIVSPIALSSPDGIFNFTFTRTKHSTLPPLINALEVYTVVENFLFATYQDEVSAMMNIKKTYGLTKKLSWQGDPCSPQSFQWEGVNCLHLDSDQPLIISLNLTTSGLNGTITPDIANLIQLRELDLSKNDLSGDIPHFLADMKMLTLINLSGNPKLNLSIPYSLQQRINNKSLTLIIDEKPGRKFILVAIVISVAALITALAILTICFIVARKKHNKVSTSVNSEKRSSNQSIETKERIFTYSEILKMTNNFERVLGKGGYARVYYGNLNDTQVAVKMLFHTSAAQDYKHFKAEVELLLRVHHRHLVGLVGYCDDGDNLALIYEYMENGDLKENMSGKQGEHVLTWENRMQIAMEAAQGLEYLHNGSIPPMVHRDVKTTNILLNEQFQAKLADFGLSRSSPVDGESYVSTVVAGTPGYLDPEYYRTNLLSEMSDVYSFGVVLLEIITNQPVIDTTREKSHITEWVGFMLLEGDIRKIIDPKLMGDFDTNGVWKAVELALACVNPTSNRRPTMPHVVMEIKECLESEHARKQGSQVICSKDSVEFSLSPGSELSPGPR</sequence>
<dbReference type="FunFam" id="3.80.10.10:FF:000129">
    <property type="entry name" value="Leucine-rich repeat receptor-like kinase"/>
    <property type="match status" value="1"/>
</dbReference>
<keyword evidence="10" id="KW-0418">Kinase</keyword>
<dbReference type="SUPFAM" id="SSF52058">
    <property type="entry name" value="L domain-like"/>
    <property type="match status" value="1"/>
</dbReference>
<keyword evidence="12 16" id="KW-1133">Transmembrane helix</keyword>
<dbReference type="Pfam" id="PF07714">
    <property type="entry name" value="PK_Tyr_Ser-Thr"/>
    <property type="match status" value="1"/>
</dbReference>
<evidence type="ECO:0000259" key="18">
    <source>
        <dbReference type="PROSITE" id="PS50011"/>
    </source>
</evidence>
<evidence type="ECO:0000256" key="15">
    <source>
        <dbReference type="PROSITE-ProRule" id="PRU10141"/>
    </source>
</evidence>
<dbReference type="InterPro" id="IPR001245">
    <property type="entry name" value="Ser-Thr/Tyr_kinase_cat_dom"/>
</dbReference>
<feature type="binding site" evidence="15">
    <location>
        <position position="593"/>
    </location>
    <ligand>
        <name>ATP</name>
        <dbReference type="ChEBI" id="CHEBI:30616"/>
    </ligand>
</feature>
<accession>A0ABC8K4L6</accession>
<evidence type="ECO:0000256" key="1">
    <source>
        <dbReference type="ARBA" id="ARBA00004167"/>
    </source>
</evidence>
<dbReference type="Proteomes" id="UP001642260">
    <property type="component" value="Unassembled WGS sequence"/>
</dbReference>
<comment type="caution">
    <text evidence="19">The sequence shown here is derived from an EMBL/GenBank/DDBJ whole genome shotgun (WGS) entry which is preliminary data.</text>
</comment>
<evidence type="ECO:0000256" key="13">
    <source>
        <dbReference type="ARBA" id="ARBA00023136"/>
    </source>
</evidence>
<dbReference type="InterPro" id="IPR011009">
    <property type="entry name" value="Kinase-like_dom_sf"/>
</dbReference>
<keyword evidence="2" id="KW-0723">Serine/threonine-protein kinase</keyword>
<dbReference type="Gene3D" id="3.80.10.10">
    <property type="entry name" value="Ribonuclease Inhibitor"/>
    <property type="match status" value="1"/>
</dbReference>
<evidence type="ECO:0000256" key="11">
    <source>
        <dbReference type="ARBA" id="ARBA00022840"/>
    </source>
</evidence>
<evidence type="ECO:0000256" key="9">
    <source>
        <dbReference type="ARBA" id="ARBA00022741"/>
    </source>
</evidence>
<evidence type="ECO:0000256" key="4">
    <source>
        <dbReference type="ARBA" id="ARBA00022614"/>
    </source>
</evidence>
<keyword evidence="3" id="KW-0597">Phosphoprotein</keyword>
<dbReference type="PROSITE" id="PS50011">
    <property type="entry name" value="PROTEIN_KINASE_DOM"/>
    <property type="match status" value="1"/>
</dbReference>
<keyword evidence="13 16" id="KW-0472">Membrane</keyword>
<dbReference type="EMBL" id="CAKOAT010180599">
    <property type="protein sequence ID" value="CAH8353282.1"/>
    <property type="molecule type" value="Genomic_DNA"/>
</dbReference>
<dbReference type="InterPro" id="IPR008271">
    <property type="entry name" value="Ser/Thr_kinase_AS"/>
</dbReference>
<dbReference type="SMART" id="SM00220">
    <property type="entry name" value="S_TKc"/>
    <property type="match status" value="1"/>
</dbReference>
<evidence type="ECO:0000256" key="16">
    <source>
        <dbReference type="SAM" id="Phobius"/>
    </source>
</evidence>
<keyword evidence="20" id="KW-1185">Reference proteome</keyword>
<dbReference type="CDD" id="cd14066">
    <property type="entry name" value="STKc_IRAK"/>
    <property type="match status" value="1"/>
</dbReference>
<keyword evidence="4" id="KW-0433">Leucine-rich repeat</keyword>
<evidence type="ECO:0000256" key="8">
    <source>
        <dbReference type="ARBA" id="ARBA00022737"/>
    </source>
</evidence>
<evidence type="ECO:0000256" key="3">
    <source>
        <dbReference type="ARBA" id="ARBA00022553"/>
    </source>
</evidence>
<keyword evidence="14" id="KW-0675">Receptor</keyword>
<dbReference type="FunFam" id="1.10.510.10:FF:000146">
    <property type="entry name" value="LRR receptor-like serine/threonine-protein kinase IOS1"/>
    <property type="match status" value="1"/>
</dbReference>
<dbReference type="InterPro" id="IPR017441">
    <property type="entry name" value="Protein_kinase_ATP_BS"/>
</dbReference>
<evidence type="ECO:0000256" key="12">
    <source>
        <dbReference type="ARBA" id="ARBA00022989"/>
    </source>
</evidence>
<dbReference type="PANTHER" id="PTHR45631:SF135">
    <property type="entry name" value="LEUCINE-RICH REPEAT PROTEIN KINASE FAMILY PROTEIN"/>
    <property type="match status" value="1"/>
</dbReference>
<dbReference type="PROSITE" id="PS00107">
    <property type="entry name" value="PROTEIN_KINASE_ATP"/>
    <property type="match status" value="1"/>
</dbReference>
<keyword evidence="11 15" id="KW-0067">ATP-binding</keyword>
<evidence type="ECO:0000256" key="14">
    <source>
        <dbReference type="ARBA" id="ARBA00023170"/>
    </source>
</evidence>
<feature type="transmembrane region" description="Helical" evidence="16">
    <location>
        <begin position="501"/>
        <end position="527"/>
    </location>
</feature>
<evidence type="ECO:0000256" key="7">
    <source>
        <dbReference type="ARBA" id="ARBA00022729"/>
    </source>
</evidence>
<comment type="subcellular location">
    <subcellularLocation>
        <location evidence="1">Membrane</location>
        <topology evidence="1">Single-pass membrane protein</topology>
    </subcellularLocation>
</comment>
<dbReference type="Gene3D" id="1.10.510.10">
    <property type="entry name" value="Transferase(Phosphotransferase) domain 1"/>
    <property type="match status" value="1"/>
</dbReference>
<evidence type="ECO:0000256" key="10">
    <source>
        <dbReference type="ARBA" id="ARBA00022777"/>
    </source>
</evidence>
<organism evidence="19 20">
    <name type="scientific">Eruca vesicaria subsp. sativa</name>
    <name type="common">Garden rocket</name>
    <name type="synonym">Eruca sativa</name>
    <dbReference type="NCBI Taxonomy" id="29727"/>
    <lineage>
        <taxon>Eukaryota</taxon>
        <taxon>Viridiplantae</taxon>
        <taxon>Streptophyta</taxon>
        <taxon>Embryophyta</taxon>
        <taxon>Tracheophyta</taxon>
        <taxon>Spermatophyta</taxon>
        <taxon>Magnoliopsida</taxon>
        <taxon>eudicotyledons</taxon>
        <taxon>Gunneridae</taxon>
        <taxon>Pentapetalae</taxon>
        <taxon>rosids</taxon>
        <taxon>malvids</taxon>
        <taxon>Brassicales</taxon>
        <taxon>Brassicaceae</taxon>
        <taxon>Brassiceae</taxon>
        <taxon>Eruca</taxon>
    </lineage>
</organism>
<evidence type="ECO:0000256" key="2">
    <source>
        <dbReference type="ARBA" id="ARBA00022527"/>
    </source>
</evidence>
<feature type="domain" description="Protein kinase" evidence="18">
    <location>
        <begin position="566"/>
        <end position="839"/>
    </location>
</feature>
<dbReference type="AlphaFoldDB" id="A0ABC8K4L6"/>
<dbReference type="FunFam" id="3.30.200.20:FF:000394">
    <property type="entry name" value="Leucine-rich repeat receptor-like protein kinase"/>
    <property type="match status" value="1"/>
</dbReference>
<dbReference type="GO" id="GO:0016020">
    <property type="term" value="C:membrane"/>
    <property type="evidence" value="ECO:0007669"/>
    <property type="project" value="UniProtKB-SubCell"/>
</dbReference>
<reference evidence="19 20" key="1">
    <citation type="submission" date="2022-03" db="EMBL/GenBank/DDBJ databases">
        <authorList>
            <person name="Macdonald S."/>
            <person name="Ahmed S."/>
            <person name="Newling K."/>
        </authorList>
    </citation>
    <scope>NUCLEOTIDE SEQUENCE [LARGE SCALE GENOMIC DNA]</scope>
</reference>
<feature type="signal peptide" evidence="17">
    <location>
        <begin position="1"/>
        <end position="23"/>
    </location>
</feature>
<dbReference type="PANTHER" id="PTHR45631">
    <property type="entry name" value="OS07G0107800 PROTEIN-RELATED"/>
    <property type="match status" value="1"/>
</dbReference>
<keyword evidence="7 17" id="KW-0732">Signal</keyword>
<dbReference type="InterPro" id="IPR032675">
    <property type="entry name" value="LRR_dom_sf"/>
</dbReference>
<feature type="chain" id="PRO_5044745271" description="Protein kinase domain-containing protein" evidence="17">
    <location>
        <begin position="24"/>
        <end position="873"/>
    </location>
</feature>
<evidence type="ECO:0000256" key="6">
    <source>
        <dbReference type="ARBA" id="ARBA00022692"/>
    </source>
</evidence>
<dbReference type="Pfam" id="PF12819">
    <property type="entry name" value="Malectin_like"/>
    <property type="match status" value="1"/>
</dbReference>
<evidence type="ECO:0000313" key="20">
    <source>
        <dbReference type="Proteomes" id="UP001642260"/>
    </source>
</evidence>